<gene>
    <name evidence="2" type="ORF">J43TS3_25070</name>
</gene>
<organism evidence="2 3">
    <name type="scientific">Ornithinibacillus bavariensis</name>
    <dbReference type="NCBI Taxonomy" id="545502"/>
    <lineage>
        <taxon>Bacteria</taxon>
        <taxon>Bacillati</taxon>
        <taxon>Bacillota</taxon>
        <taxon>Bacilli</taxon>
        <taxon>Bacillales</taxon>
        <taxon>Bacillaceae</taxon>
        <taxon>Ornithinibacillus</taxon>
    </lineage>
</organism>
<dbReference type="SUPFAM" id="SSF53474">
    <property type="entry name" value="alpha/beta-Hydrolases"/>
    <property type="match status" value="1"/>
</dbReference>
<feature type="domain" description="AB hydrolase-1" evidence="1">
    <location>
        <begin position="42"/>
        <end position="265"/>
    </location>
</feature>
<dbReference type="InterPro" id="IPR029058">
    <property type="entry name" value="AB_hydrolase_fold"/>
</dbReference>
<dbReference type="PANTHER" id="PTHR43722">
    <property type="entry name" value="PROLINE IMINOPEPTIDASE"/>
    <property type="match status" value="1"/>
</dbReference>
<dbReference type="Gene3D" id="3.40.50.1820">
    <property type="entry name" value="alpha/beta hydrolase"/>
    <property type="match status" value="1"/>
</dbReference>
<reference evidence="2" key="1">
    <citation type="submission" date="2021-03" db="EMBL/GenBank/DDBJ databases">
        <title>Antimicrobial resistance genes in bacteria isolated from Japanese honey, and their potential for conferring macrolide and lincosamide resistance in the American foulbrood pathogen Paenibacillus larvae.</title>
        <authorList>
            <person name="Okamoto M."/>
            <person name="Kumagai M."/>
            <person name="Kanamori H."/>
            <person name="Takamatsu D."/>
        </authorList>
    </citation>
    <scope>NUCLEOTIDE SEQUENCE</scope>
    <source>
        <strain evidence="2">J43TS3</strain>
    </source>
</reference>
<comment type="caution">
    <text evidence="2">The sequence shown here is derived from an EMBL/GenBank/DDBJ whole genome shotgun (WGS) entry which is preliminary data.</text>
</comment>
<evidence type="ECO:0000259" key="1">
    <source>
        <dbReference type="Pfam" id="PF00561"/>
    </source>
</evidence>
<dbReference type="PANTHER" id="PTHR43722:SF1">
    <property type="entry name" value="PROLINE IMINOPEPTIDASE"/>
    <property type="match status" value="1"/>
</dbReference>
<dbReference type="PRINTS" id="PR00111">
    <property type="entry name" value="ABHYDROLASE"/>
</dbReference>
<evidence type="ECO:0000313" key="3">
    <source>
        <dbReference type="Proteomes" id="UP000676917"/>
    </source>
</evidence>
<keyword evidence="3" id="KW-1185">Reference proteome</keyword>
<accession>A0A920C6G6</accession>
<name>A0A920C6G6_9BACI</name>
<dbReference type="EMBL" id="BORP01000005">
    <property type="protein sequence ID" value="GIO27896.1"/>
    <property type="molecule type" value="Genomic_DNA"/>
</dbReference>
<dbReference type="GO" id="GO:0005737">
    <property type="term" value="C:cytoplasm"/>
    <property type="evidence" value="ECO:0007669"/>
    <property type="project" value="InterPro"/>
</dbReference>
<dbReference type="GO" id="GO:0006508">
    <property type="term" value="P:proteolysis"/>
    <property type="evidence" value="ECO:0007669"/>
    <property type="project" value="InterPro"/>
</dbReference>
<dbReference type="InterPro" id="IPR005944">
    <property type="entry name" value="Pro_iminopeptidase"/>
</dbReference>
<protein>
    <submittedName>
        <fullName evidence="2">Proline iminopeptidase</fullName>
    </submittedName>
</protein>
<dbReference type="GO" id="GO:0004177">
    <property type="term" value="F:aminopeptidase activity"/>
    <property type="evidence" value="ECO:0007669"/>
    <property type="project" value="UniProtKB-EC"/>
</dbReference>
<dbReference type="Proteomes" id="UP000676917">
    <property type="component" value="Unassembled WGS sequence"/>
</dbReference>
<dbReference type="Pfam" id="PF00561">
    <property type="entry name" value="Abhydrolase_1"/>
    <property type="match status" value="1"/>
</dbReference>
<dbReference type="InterPro" id="IPR000073">
    <property type="entry name" value="AB_hydrolase_1"/>
</dbReference>
<dbReference type="Gene3D" id="6.10.140.700">
    <property type="match status" value="1"/>
</dbReference>
<proteinExistence type="predicted"/>
<dbReference type="RefSeq" id="WP_212921372.1">
    <property type="nucleotide sequence ID" value="NZ_BORP01000005.1"/>
</dbReference>
<dbReference type="AlphaFoldDB" id="A0A920C6G6"/>
<evidence type="ECO:0000313" key="2">
    <source>
        <dbReference type="EMBL" id="GIO27896.1"/>
    </source>
</evidence>
<sequence>MWEKRLIETDRGTFELFEKGEGEPLAVTHHYSAFNERGNTFANPFTKYYKVYLINLKGAGNSSEASDESEYSMDAAVLDLEAIREALSISKWGFAGHSAGGMLALKYAINRPSRLTKIVAGGAAASYKYGQDPDSIYCSKNPNFKRIVEIMDKLNNPNTPLEVRRKLGYEWDLMSFYSEEKMLAAYKKPNSGRTVGPRLDYFRKVEYPTFDIREEIKQIQIPSFIYTGKYDAQCPMKFGIEIAESIPNSSLTIFEESNHNPFSEEEEKFAEFVRGTLSI</sequence>